<dbReference type="EMBL" id="BAAANS010000003">
    <property type="protein sequence ID" value="GAA2086488.1"/>
    <property type="molecule type" value="Genomic_DNA"/>
</dbReference>
<keyword evidence="4" id="KW-1185">Reference proteome</keyword>
<reference evidence="3 4" key="1">
    <citation type="journal article" date="2019" name="Int. J. Syst. Evol. Microbiol.">
        <title>The Global Catalogue of Microorganisms (GCM) 10K type strain sequencing project: providing services to taxonomists for standard genome sequencing and annotation.</title>
        <authorList>
            <consortium name="The Broad Institute Genomics Platform"/>
            <consortium name="The Broad Institute Genome Sequencing Center for Infectious Disease"/>
            <person name="Wu L."/>
            <person name="Ma J."/>
        </authorList>
    </citation>
    <scope>NUCLEOTIDE SEQUENCE [LARGE SCALE GENOMIC DNA]</scope>
    <source>
        <strain evidence="3 4">JCM 14559</strain>
    </source>
</reference>
<organism evidence="3 4">
    <name type="scientific">Kitasatospora saccharophila</name>
    <dbReference type="NCBI Taxonomy" id="407973"/>
    <lineage>
        <taxon>Bacteria</taxon>
        <taxon>Bacillati</taxon>
        <taxon>Actinomycetota</taxon>
        <taxon>Actinomycetes</taxon>
        <taxon>Kitasatosporales</taxon>
        <taxon>Streptomycetaceae</taxon>
        <taxon>Kitasatospora</taxon>
    </lineage>
</organism>
<sequence length="149" mass="15425">MTTDPTVRATVRAYHDARFGGDVAAAAALIGEGFAFRSPFVASDSPEGHLDGLDGLLGITDRVELISELYGEDEATLLYDLHTVPAVGITQRTAEHFRLRDGRITAITLLFDSAPWQALMAAAGPASAPSGGPGVARGPNGGVLNGGHD</sequence>
<dbReference type="InterPro" id="IPR032710">
    <property type="entry name" value="NTF2-like_dom_sf"/>
</dbReference>
<evidence type="ECO:0000259" key="2">
    <source>
        <dbReference type="Pfam" id="PF12680"/>
    </source>
</evidence>
<dbReference type="Gene3D" id="3.10.450.50">
    <property type="match status" value="1"/>
</dbReference>
<comment type="caution">
    <text evidence="3">The sequence shown here is derived from an EMBL/GenBank/DDBJ whole genome shotgun (WGS) entry which is preliminary data.</text>
</comment>
<feature type="compositionally biased region" description="Gly residues" evidence="1">
    <location>
        <begin position="131"/>
        <end position="149"/>
    </location>
</feature>
<gene>
    <name evidence="3" type="ORF">GCM10009759_07240</name>
</gene>
<dbReference type="InterPro" id="IPR037401">
    <property type="entry name" value="SnoaL-like"/>
</dbReference>
<dbReference type="SUPFAM" id="SSF54427">
    <property type="entry name" value="NTF2-like"/>
    <property type="match status" value="1"/>
</dbReference>
<protein>
    <recommendedName>
        <fullName evidence="2">SnoaL-like domain-containing protein</fullName>
    </recommendedName>
</protein>
<feature type="domain" description="SnoaL-like" evidence="2">
    <location>
        <begin position="11"/>
        <end position="106"/>
    </location>
</feature>
<name>A0ABN2W8F8_9ACTN</name>
<dbReference type="Proteomes" id="UP001500897">
    <property type="component" value="Unassembled WGS sequence"/>
</dbReference>
<proteinExistence type="predicted"/>
<accession>A0ABN2W8F8</accession>
<dbReference type="RefSeq" id="WP_344550231.1">
    <property type="nucleotide sequence ID" value="NZ_BAAANS010000003.1"/>
</dbReference>
<feature type="region of interest" description="Disordered" evidence="1">
    <location>
        <begin position="127"/>
        <end position="149"/>
    </location>
</feature>
<evidence type="ECO:0000313" key="3">
    <source>
        <dbReference type="EMBL" id="GAA2086488.1"/>
    </source>
</evidence>
<evidence type="ECO:0000313" key="4">
    <source>
        <dbReference type="Proteomes" id="UP001500897"/>
    </source>
</evidence>
<evidence type="ECO:0000256" key="1">
    <source>
        <dbReference type="SAM" id="MobiDB-lite"/>
    </source>
</evidence>
<dbReference type="Pfam" id="PF12680">
    <property type="entry name" value="SnoaL_2"/>
    <property type="match status" value="1"/>
</dbReference>